<keyword evidence="7" id="KW-0067">ATP-binding</keyword>
<name>A0A0F9I2S9_9ZZZZ</name>
<reference evidence="11" key="1">
    <citation type="journal article" date="2015" name="Nature">
        <title>Complex archaea that bridge the gap between prokaryotes and eukaryotes.</title>
        <authorList>
            <person name="Spang A."/>
            <person name="Saw J.H."/>
            <person name="Jorgensen S.L."/>
            <person name="Zaremba-Niedzwiedzka K."/>
            <person name="Martijn J."/>
            <person name="Lind A.E."/>
            <person name="van Eijk R."/>
            <person name="Schleper C."/>
            <person name="Guy L."/>
            <person name="Ettema T.J."/>
        </authorList>
    </citation>
    <scope>NUCLEOTIDE SEQUENCE</scope>
</reference>
<dbReference type="PANTHER" id="PTHR33571">
    <property type="entry name" value="SSL8005 PROTEIN"/>
    <property type="match status" value="1"/>
</dbReference>
<sequence>MKKSKEIILNTLTSLRDNLNKIYRVKTIGLFGSYVNNKQKVTSDIDFLVEFEEDADLFHLAGLSRYLEEIFNTKVDVISKASLKEDLKKQILEEVIYE</sequence>
<keyword evidence="5" id="KW-0479">Metal-binding</keyword>
<evidence type="ECO:0000256" key="6">
    <source>
        <dbReference type="ARBA" id="ARBA00022741"/>
    </source>
</evidence>
<dbReference type="Gene3D" id="3.30.460.10">
    <property type="entry name" value="Beta Polymerase, domain 2"/>
    <property type="match status" value="1"/>
</dbReference>
<evidence type="ECO:0000256" key="9">
    <source>
        <dbReference type="ARBA" id="ARBA00038276"/>
    </source>
</evidence>
<dbReference type="GO" id="GO:0046872">
    <property type="term" value="F:metal ion binding"/>
    <property type="evidence" value="ECO:0007669"/>
    <property type="project" value="UniProtKB-KW"/>
</dbReference>
<evidence type="ECO:0000256" key="2">
    <source>
        <dbReference type="ARBA" id="ARBA00022649"/>
    </source>
</evidence>
<comment type="similarity">
    <text evidence="9">Belongs to the MntA antitoxin family.</text>
</comment>
<dbReference type="InterPro" id="IPR043519">
    <property type="entry name" value="NT_sf"/>
</dbReference>
<feature type="domain" description="Polymerase nucleotidyl transferase" evidence="10">
    <location>
        <begin position="14"/>
        <end position="97"/>
    </location>
</feature>
<comment type="caution">
    <text evidence="11">The sequence shown here is derived from an EMBL/GenBank/DDBJ whole genome shotgun (WGS) entry which is preliminary data.</text>
</comment>
<dbReference type="EMBL" id="LAZR01013464">
    <property type="protein sequence ID" value="KKM21847.1"/>
    <property type="molecule type" value="Genomic_DNA"/>
</dbReference>
<evidence type="ECO:0000256" key="8">
    <source>
        <dbReference type="ARBA" id="ARBA00022842"/>
    </source>
</evidence>
<dbReference type="GO" id="GO:0005524">
    <property type="term" value="F:ATP binding"/>
    <property type="evidence" value="ECO:0007669"/>
    <property type="project" value="UniProtKB-KW"/>
</dbReference>
<evidence type="ECO:0000256" key="4">
    <source>
        <dbReference type="ARBA" id="ARBA00022695"/>
    </source>
</evidence>
<comment type="cofactor">
    <cofactor evidence="1">
        <name>Mg(2+)</name>
        <dbReference type="ChEBI" id="CHEBI:18420"/>
    </cofactor>
</comment>
<evidence type="ECO:0000256" key="5">
    <source>
        <dbReference type="ARBA" id="ARBA00022723"/>
    </source>
</evidence>
<accession>A0A0F9I2S9</accession>
<organism evidence="11">
    <name type="scientific">marine sediment metagenome</name>
    <dbReference type="NCBI Taxonomy" id="412755"/>
    <lineage>
        <taxon>unclassified sequences</taxon>
        <taxon>metagenomes</taxon>
        <taxon>ecological metagenomes</taxon>
    </lineage>
</organism>
<dbReference type="AlphaFoldDB" id="A0A0F9I2S9"/>
<dbReference type="GO" id="GO:0016779">
    <property type="term" value="F:nucleotidyltransferase activity"/>
    <property type="evidence" value="ECO:0007669"/>
    <property type="project" value="UniProtKB-KW"/>
</dbReference>
<evidence type="ECO:0000313" key="11">
    <source>
        <dbReference type="EMBL" id="KKM21847.1"/>
    </source>
</evidence>
<keyword evidence="6" id="KW-0547">Nucleotide-binding</keyword>
<dbReference type="Pfam" id="PF01909">
    <property type="entry name" value="NTP_transf_2"/>
    <property type="match status" value="1"/>
</dbReference>
<evidence type="ECO:0000256" key="3">
    <source>
        <dbReference type="ARBA" id="ARBA00022679"/>
    </source>
</evidence>
<evidence type="ECO:0000256" key="1">
    <source>
        <dbReference type="ARBA" id="ARBA00001946"/>
    </source>
</evidence>
<proteinExistence type="inferred from homology"/>
<dbReference type="SUPFAM" id="SSF81301">
    <property type="entry name" value="Nucleotidyltransferase"/>
    <property type="match status" value="1"/>
</dbReference>
<keyword evidence="3" id="KW-0808">Transferase</keyword>
<protein>
    <recommendedName>
        <fullName evidence="10">Polymerase nucleotidyl transferase domain-containing protein</fullName>
    </recommendedName>
</protein>
<evidence type="ECO:0000259" key="10">
    <source>
        <dbReference type="Pfam" id="PF01909"/>
    </source>
</evidence>
<dbReference type="CDD" id="cd05403">
    <property type="entry name" value="NT_KNTase_like"/>
    <property type="match status" value="1"/>
</dbReference>
<keyword evidence="2" id="KW-1277">Toxin-antitoxin system</keyword>
<gene>
    <name evidence="11" type="ORF">LCGC14_1631310</name>
</gene>
<dbReference type="InterPro" id="IPR002934">
    <property type="entry name" value="Polymerase_NTP_transf_dom"/>
</dbReference>
<dbReference type="InterPro" id="IPR052038">
    <property type="entry name" value="Type-VII_TA_antitoxin"/>
</dbReference>
<keyword evidence="4" id="KW-0548">Nucleotidyltransferase</keyword>
<dbReference type="PANTHER" id="PTHR33571:SF12">
    <property type="entry name" value="BSL3053 PROTEIN"/>
    <property type="match status" value="1"/>
</dbReference>
<keyword evidence="8" id="KW-0460">Magnesium</keyword>
<evidence type="ECO:0000256" key="7">
    <source>
        <dbReference type="ARBA" id="ARBA00022840"/>
    </source>
</evidence>